<dbReference type="Proteomes" id="UP001310022">
    <property type="component" value="Unassembled WGS sequence"/>
</dbReference>
<dbReference type="EMBL" id="BQKE01000001">
    <property type="protein sequence ID" value="GJM61619.1"/>
    <property type="molecule type" value="Genomic_DNA"/>
</dbReference>
<evidence type="ECO:0000313" key="1">
    <source>
        <dbReference type="EMBL" id="GJM61619.1"/>
    </source>
</evidence>
<gene>
    <name evidence="1" type="ORF">PEDI_21710</name>
</gene>
<dbReference type="RefSeq" id="WP_338237127.1">
    <property type="nucleotide sequence ID" value="NZ_BQKE01000001.1"/>
</dbReference>
<accession>A0AAN4VWX2</accession>
<evidence type="ECO:0000313" key="2">
    <source>
        <dbReference type="Proteomes" id="UP001310022"/>
    </source>
</evidence>
<dbReference type="AlphaFoldDB" id="A0AAN4VWX2"/>
<protein>
    <recommendedName>
        <fullName evidence="3">Haemolysin activator HlyB C-terminal domain-containing protein</fullName>
    </recommendedName>
</protein>
<sequence>MARNTCWIVTIMTIFLNFWGGLQVCGQTKQSRWFHLSLDSLEFPHVIEVEEDTSTEVINQRLEQLISPTNIEDSLRTRKMLDSLKSFSDRTKVGARLYSLLFVNNAGGNNERYTQGQIQDEYRKYSGDRVNSITLKQIDIFGTNIYEPSTWDSESNENFWGNNLTTQTRPFILKRFILQKEGEPLDAELLAESERLLRASSNIQDARVLVVPDLLDSTAVNVLIVTKDVFSIRPLAEISSPQSGKLGLEDRNFLGLAHTFKLQGAYDFRDSTQLGIEVGYELRNIRASFVDAGIEFKDDPRETRHRAYVDREFVSAKLRWAGGVDLKQNTIKNQFISRQDTIPGPIRNIEQDYWASVAFPLGDKNDLQAPRLYTTGRYFDSKFPERPFVSPDSNRLFENRRLLLAGLSLNQQAFYKSNLIRAFGQTEDVPVGWKISGNVGYQWFEFQQGIIYSAELSKAWYRPRKGYFYAFLYGSLCTDYEKVHNYAVSTQMKYISPLLKLGSMRLRNFFELEFSQLFGYQGVIDLELDRERDVRGLSVPWVYGDRKILGRYESVVFTPWQFIGFKVAMFAFADIAHIRTPEVVVPSQGYYNGAGAGLRIRNEELVFNTFQFRFGYYPNAPQGISAFAFDVSTKTLINWDDFKIRKPNVRFLEN</sequence>
<reference evidence="1 2" key="1">
    <citation type="submission" date="2021-12" db="EMBL/GenBank/DDBJ databases">
        <title>Genome sequencing of bacteria with rrn-lacking chromosome and rrn-plasmid.</title>
        <authorList>
            <person name="Anda M."/>
            <person name="Iwasaki W."/>
        </authorList>
    </citation>
    <scope>NUCLEOTIDE SEQUENCE [LARGE SCALE GENOMIC DNA]</scope>
    <source>
        <strain evidence="1 2">NBRC 15940</strain>
    </source>
</reference>
<proteinExistence type="predicted"/>
<name>A0AAN4VWX2_9BACT</name>
<keyword evidence="2" id="KW-1185">Reference proteome</keyword>
<organism evidence="1 2">
    <name type="scientific">Persicobacter diffluens</name>
    <dbReference type="NCBI Taxonomy" id="981"/>
    <lineage>
        <taxon>Bacteria</taxon>
        <taxon>Pseudomonadati</taxon>
        <taxon>Bacteroidota</taxon>
        <taxon>Cytophagia</taxon>
        <taxon>Cytophagales</taxon>
        <taxon>Persicobacteraceae</taxon>
        <taxon>Persicobacter</taxon>
    </lineage>
</organism>
<comment type="caution">
    <text evidence="1">The sequence shown here is derived from an EMBL/GenBank/DDBJ whole genome shotgun (WGS) entry which is preliminary data.</text>
</comment>
<evidence type="ECO:0008006" key="3">
    <source>
        <dbReference type="Google" id="ProtNLM"/>
    </source>
</evidence>